<dbReference type="PROSITE" id="PS00107">
    <property type="entry name" value="PROTEIN_KINASE_ATP"/>
    <property type="match status" value="1"/>
</dbReference>
<dbReference type="CDD" id="cd00180">
    <property type="entry name" value="PKc"/>
    <property type="match status" value="1"/>
</dbReference>
<dbReference type="SUPFAM" id="SSF56112">
    <property type="entry name" value="Protein kinase-like (PK-like)"/>
    <property type="match status" value="1"/>
</dbReference>
<dbReference type="AlphaFoldDB" id="A0AAN9YQT1"/>
<feature type="binding site" evidence="1">
    <location>
        <position position="221"/>
    </location>
    <ligand>
        <name>ATP</name>
        <dbReference type="ChEBI" id="CHEBI:30616"/>
    </ligand>
</feature>
<proteinExistence type="predicted"/>
<accession>A0AAN9YQT1</accession>
<keyword evidence="5" id="KW-1185">Reference proteome</keyword>
<dbReference type="Proteomes" id="UP001320420">
    <property type="component" value="Unassembled WGS sequence"/>
</dbReference>
<evidence type="ECO:0000256" key="2">
    <source>
        <dbReference type="SAM" id="MobiDB-lite"/>
    </source>
</evidence>
<evidence type="ECO:0000256" key="1">
    <source>
        <dbReference type="PROSITE-ProRule" id="PRU10141"/>
    </source>
</evidence>
<dbReference type="InterPro" id="IPR053235">
    <property type="entry name" value="Ser_Thr_kinase"/>
</dbReference>
<feature type="domain" description="Protein kinase" evidence="3">
    <location>
        <begin position="192"/>
        <end position="449"/>
    </location>
</feature>
<name>A0AAN9YQT1_9PEZI</name>
<feature type="compositionally biased region" description="Basic and acidic residues" evidence="2">
    <location>
        <begin position="476"/>
        <end position="485"/>
    </location>
</feature>
<comment type="caution">
    <text evidence="4">The sequence shown here is derived from an EMBL/GenBank/DDBJ whole genome shotgun (WGS) entry which is preliminary data.</text>
</comment>
<dbReference type="Gene3D" id="1.10.510.10">
    <property type="entry name" value="Transferase(Phosphotransferase) domain 1"/>
    <property type="match status" value="1"/>
</dbReference>
<organism evidence="4 5">
    <name type="scientific">Diatrype stigma</name>
    <dbReference type="NCBI Taxonomy" id="117547"/>
    <lineage>
        <taxon>Eukaryota</taxon>
        <taxon>Fungi</taxon>
        <taxon>Dikarya</taxon>
        <taxon>Ascomycota</taxon>
        <taxon>Pezizomycotina</taxon>
        <taxon>Sordariomycetes</taxon>
        <taxon>Xylariomycetidae</taxon>
        <taxon>Xylariales</taxon>
        <taxon>Diatrypaceae</taxon>
        <taxon>Diatrype</taxon>
    </lineage>
</organism>
<dbReference type="Pfam" id="PF00069">
    <property type="entry name" value="Pkinase"/>
    <property type="match status" value="1"/>
</dbReference>
<dbReference type="GO" id="GO:0005737">
    <property type="term" value="C:cytoplasm"/>
    <property type="evidence" value="ECO:0007669"/>
    <property type="project" value="TreeGrafter"/>
</dbReference>
<feature type="compositionally biased region" description="Polar residues" evidence="2">
    <location>
        <begin position="488"/>
        <end position="499"/>
    </location>
</feature>
<evidence type="ECO:0000313" key="4">
    <source>
        <dbReference type="EMBL" id="KAK7751142.1"/>
    </source>
</evidence>
<keyword evidence="4" id="KW-0418">Kinase</keyword>
<dbReference type="InterPro" id="IPR000719">
    <property type="entry name" value="Prot_kinase_dom"/>
</dbReference>
<dbReference type="InterPro" id="IPR017441">
    <property type="entry name" value="Protein_kinase_ATP_BS"/>
</dbReference>
<keyword evidence="1" id="KW-0547">Nucleotide-binding</keyword>
<protein>
    <submittedName>
        <fullName evidence="4">Dual specificity mitogen-activated protein kinase kinase 2</fullName>
    </submittedName>
</protein>
<feature type="region of interest" description="Disordered" evidence="2">
    <location>
        <begin position="476"/>
        <end position="499"/>
    </location>
</feature>
<dbReference type="GO" id="GO:0005524">
    <property type="term" value="F:ATP binding"/>
    <property type="evidence" value="ECO:0007669"/>
    <property type="project" value="UniProtKB-UniRule"/>
</dbReference>
<keyword evidence="1" id="KW-0067">ATP-binding</keyword>
<dbReference type="EMBL" id="JAKJXP020000054">
    <property type="protein sequence ID" value="KAK7751142.1"/>
    <property type="molecule type" value="Genomic_DNA"/>
</dbReference>
<gene>
    <name evidence="4" type="primary">MAP2K2</name>
    <name evidence="4" type="ORF">SLS62_006972</name>
</gene>
<dbReference type="PANTHER" id="PTHR24361">
    <property type="entry name" value="MITOGEN-ACTIVATED KINASE KINASE KINASE"/>
    <property type="match status" value="1"/>
</dbReference>
<evidence type="ECO:0000313" key="5">
    <source>
        <dbReference type="Proteomes" id="UP001320420"/>
    </source>
</evidence>
<dbReference type="GO" id="GO:0004674">
    <property type="term" value="F:protein serine/threonine kinase activity"/>
    <property type="evidence" value="ECO:0007669"/>
    <property type="project" value="TreeGrafter"/>
</dbReference>
<dbReference type="InterPro" id="IPR011009">
    <property type="entry name" value="Kinase-like_dom_sf"/>
</dbReference>
<dbReference type="PROSITE" id="PS50011">
    <property type="entry name" value="PROTEIN_KINASE_DOM"/>
    <property type="match status" value="1"/>
</dbReference>
<evidence type="ECO:0000259" key="3">
    <source>
        <dbReference type="PROSITE" id="PS50011"/>
    </source>
</evidence>
<reference evidence="4 5" key="1">
    <citation type="submission" date="2024-02" db="EMBL/GenBank/DDBJ databases">
        <title>De novo assembly and annotation of 12 fungi associated with fruit tree decline syndrome in Ontario, Canada.</title>
        <authorList>
            <person name="Sulman M."/>
            <person name="Ellouze W."/>
            <person name="Ilyukhin E."/>
        </authorList>
    </citation>
    <scope>NUCLEOTIDE SEQUENCE [LARGE SCALE GENOMIC DNA]</scope>
    <source>
        <strain evidence="4 5">M11/M66-122</strain>
    </source>
</reference>
<keyword evidence="4" id="KW-0808">Transferase</keyword>
<sequence length="499" mass="56917">MVEVVQELLAVVWHNGEYFTWRDREDSEDVQFGGRPHVEAVPTDGDMCMGLWIKMDEDHHFGPAGEHEHDFNYVLPAFVDSEVLIKKENKMLRFRSKGVCQSKYWQFGFDGQRTTQKKPLAAHAWQLGCATFMAVLTNQSNRQLEAMVTLLHKFFRAQYREGLARTVGIPGCLSRIVPLQLAGAHGTYIVPRVPQAVLGRGHFGEVYKGVDNQTNVVYAVKIPAQREGTAKFESYFEQVVQREKRNMRLVELVCHKHIIQFQDLCANGRILVLEHIPCGSSDGLYRGLPWPTHNLFRLGLQISSALEYLHTQFALAHRDVQPGNILVRQLVPLHVVLADFGHAALRRDPPVFGNMYYRAPETWQDTDYHCQSDLWSLGATVLNLAIQPRFKFDVGKKEHHRYPELVLEQFVAAVAQLTPTMRIFIGGMLRKDPASRFCAREVHTSAEWLAGYGERGYPQGYPRTFLEEHGVSAEEIERADERDRSGSPWPSQSERGIIL</sequence>